<keyword evidence="7" id="KW-1185">Reference proteome</keyword>
<protein>
    <recommendedName>
        <fullName evidence="5">RING-type domain-containing protein</fullName>
    </recommendedName>
</protein>
<dbReference type="InterPro" id="IPR001841">
    <property type="entry name" value="Znf_RING"/>
</dbReference>
<dbReference type="Pfam" id="PF15227">
    <property type="entry name" value="zf-C3HC4_4"/>
    <property type="match status" value="1"/>
</dbReference>
<sequence length="70" mass="8263">MAHPLRKVLEEAVCPICLEYFNDPVSMDCGYNFCQFCITEYYEKLEIEEEGVFCPQCRSKLKKEKSQSNR</sequence>
<evidence type="ECO:0000256" key="1">
    <source>
        <dbReference type="ARBA" id="ARBA00022723"/>
    </source>
</evidence>
<organism evidence="6 7">
    <name type="scientific">Chelonoidis abingdonii</name>
    <name type="common">Abingdon island giant tortoise</name>
    <name type="synonym">Testudo abingdonii</name>
    <dbReference type="NCBI Taxonomy" id="106734"/>
    <lineage>
        <taxon>Eukaryota</taxon>
        <taxon>Metazoa</taxon>
        <taxon>Chordata</taxon>
        <taxon>Craniata</taxon>
        <taxon>Vertebrata</taxon>
        <taxon>Euteleostomi</taxon>
        <taxon>Archelosauria</taxon>
        <taxon>Testudinata</taxon>
        <taxon>Testudines</taxon>
        <taxon>Cryptodira</taxon>
        <taxon>Durocryptodira</taxon>
        <taxon>Testudinoidea</taxon>
        <taxon>Testudinidae</taxon>
        <taxon>Chelonoidis</taxon>
    </lineage>
</organism>
<keyword evidence="3" id="KW-0862">Zinc</keyword>
<dbReference type="OMA" id="QFCITEY"/>
<accession>A0A8C0GKG4</accession>
<dbReference type="GO" id="GO:0008270">
    <property type="term" value="F:zinc ion binding"/>
    <property type="evidence" value="ECO:0007669"/>
    <property type="project" value="UniProtKB-KW"/>
</dbReference>
<dbReference type="PANTHER" id="PTHR24103">
    <property type="entry name" value="E3 UBIQUITIN-PROTEIN LIGASE TRIM"/>
    <property type="match status" value="1"/>
</dbReference>
<dbReference type="SMART" id="SM00184">
    <property type="entry name" value="RING"/>
    <property type="match status" value="1"/>
</dbReference>
<feature type="domain" description="RING-type" evidence="5">
    <location>
        <begin position="14"/>
        <end position="58"/>
    </location>
</feature>
<evidence type="ECO:0000256" key="3">
    <source>
        <dbReference type="ARBA" id="ARBA00022833"/>
    </source>
</evidence>
<dbReference type="InterPro" id="IPR013083">
    <property type="entry name" value="Znf_RING/FYVE/PHD"/>
</dbReference>
<reference evidence="6" key="2">
    <citation type="submission" date="2025-09" db="UniProtKB">
        <authorList>
            <consortium name="Ensembl"/>
        </authorList>
    </citation>
    <scope>IDENTIFICATION</scope>
</reference>
<dbReference type="PROSITE" id="PS50089">
    <property type="entry name" value="ZF_RING_2"/>
    <property type="match status" value="1"/>
</dbReference>
<keyword evidence="1" id="KW-0479">Metal-binding</keyword>
<evidence type="ECO:0000313" key="6">
    <source>
        <dbReference type="Ensembl" id="ENSCABP00000008541.1"/>
    </source>
</evidence>
<keyword evidence="2 4" id="KW-0863">Zinc-finger</keyword>
<reference evidence="6" key="1">
    <citation type="submission" date="2025-08" db="UniProtKB">
        <authorList>
            <consortium name="Ensembl"/>
        </authorList>
    </citation>
    <scope>IDENTIFICATION</scope>
</reference>
<dbReference type="Proteomes" id="UP000694404">
    <property type="component" value="Unplaced"/>
</dbReference>
<name>A0A8C0GKG4_CHEAB</name>
<dbReference type="Ensembl" id="ENSCABT00000009366.1">
    <property type="protein sequence ID" value="ENSCABP00000008541.1"/>
    <property type="gene ID" value="ENSCABG00000006455.1"/>
</dbReference>
<evidence type="ECO:0000313" key="7">
    <source>
        <dbReference type="Proteomes" id="UP000694404"/>
    </source>
</evidence>
<evidence type="ECO:0000259" key="5">
    <source>
        <dbReference type="PROSITE" id="PS50089"/>
    </source>
</evidence>
<evidence type="ECO:0000256" key="2">
    <source>
        <dbReference type="ARBA" id="ARBA00022771"/>
    </source>
</evidence>
<dbReference type="Gene3D" id="3.30.40.10">
    <property type="entry name" value="Zinc/RING finger domain, C3HC4 (zinc finger)"/>
    <property type="match status" value="1"/>
</dbReference>
<dbReference type="SUPFAM" id="SSF57850">
    <property type="entry name" value="RING/U-box"/>
    <property type="match status" value="1"/>
</dbReference>
<dbReference type="InterPro" id="IPR050143">
    <property type="entry name" value="TRIM/RBCC"/>
</dbReference>
<evidence type="ECO:0000256" key="4">
    <source>
        <dbReference type="PROSITE-ProRule" id="PRU00175"/>
    </source>
</evidence>
<dbReference type="GeneTree" id="ENSGT01030000234669"/>
<dbReference type="AlphaFoldDB" id="A0A8C0GKG4"/>
<proteinExistence type="predicted"/>